<sequence length="99" mass="11677">MTRLQADITSQFARDYKKLKKKHVDMELLKEVMRLVVDNSDESLATLRQRHNMHRLSGEWLGSHECHIANTGDWLLIWRSDATRVSFQRTGKHDDLFRG</sequence>
<dbReference type="AlphaFoldDB" id="A0A930YSS2"/>
<dbReference type="InterPro" id="IPR007712">
    <property type="entry name" value="RelE/ParE_toxin"/>
</dbReference>
<dbReference type="GO" id="GO:0006415">
    <property type="term" value="P:translational termination"/>
    <property type="evidence" value="ECO:0007669"/>
    <property type="project" value="TreeGrafter"/>
</dbReference>
<reference evidence="3" key="1">
    <citation type="submission" date="2020-04" db="EMBL/GenBank/DDBJ databases">
        <title>Deep metagenomics examines the oral microbiome during advanced dental caries in children, revealing novel taxa and co-occurrences with host molecules.</title>
        <authorList>
            <person name="Baker J.L."/>
            <person name="Morton J.T."/>
            <person name="Dinis M."/>
            <person name="Alvarez R."/>
            <person name="Tran N.C."/>
            <person name="Knight R."/>
            <person name="Edlund A."/>
        </authorList>
    </citation>
    <scope>NUCLEOTIDE SEQUENCE</scope>
    <source>
        <strain evidence="3">JCVI_38_bin.5</strain>
    </source>
</reference>
<evidence type="ECO:0000256" key="2">
    <source>
        <dbReference type="PIRSR" id="PIRSR006156-1"/>
    </source>
</evidence>
<evidence type="ECO:0000313" key="3">
    <source>
        <dbReference type="EMBL" id="MBF4807577.1"/>
    </source>
</evidence>
<keyword evidence="1" id="KW-1277">Toxin-antitoxin system</keyword>
<dbReference type="InterPro" id="IPR004386">
    <property type="entry name" value="Toxin_YafQ-like"/>
</dbReference>
<protein>
    <submittedName>
        <fullName evidence="3">Type II toxin-antitoxin system YafQ family toxin</fullName>
    </submittedName>
</protein>
<dbReference type="SUPFAM" id="SSF143011">
    <property type="entry name" value="RelE-like"/>
    <property type="match status" value="1"/>
</dbReference>
<dbReference type="InterPro" id="IPR035093">
    <property type="entry name" value="RelE/ParE_toxin_dom_sf"/>
</dbReference>
<dbReference type="RefSeq" id="WP_314774495.1">
    <property type="nucleotide sequence ID" value="NZ_CAUTZM010000001.1"/>
</dbReference>
<organism evidence="3 4">
    <name type="scientific">Lancefieldella rimae</name>
    <dbReference type="NCBI Taxonomy" id="1383"/>
    <lineage>
        <taxon>Bacteria</taxon>
        <taxon>Bacillati</taxon>
        <taxon>Actinomycetota</taxon>
        <taxon>Coriobacteriia</taxon>
        <taxon>Coriobacteriales</taxon>
        <taxon>Atopobiaceae</taxon>
        <taxon>Lancefieldella</taxon>
    </lineage>
</organism>
<dbReference type="Pfam" id="PF15738">
    <property type="entry name" value="YafQ_toxin"/>
    <property type="match status" value="1"/>
</dbReference>
<dbReference type="PANTHER" id="PTHR40588">
    <property type="entry name" value="MRNA INTERFERASE TOXIN YAFQ"/>
    <property type="match status" value="1"/>
</dbReference>
<evidence type="ECO:0000256" key="1">
    <source>
        <dbReference type="ARBA" id="ARBA00022649"/>
    </source>
</evidence>
<comment type="caution">
    <text evidence="3">The sequence shown here is derived from an EMBL/GenBank/DDBJ whole genome shotgun (WGS) entry which is preliminary data.</text>
</comment>
<dbReference type="Proteomes" id="UP000698335">
    <property type="component" value="Unassembled WGS sequence"/>
</dbReference>
<proteinExistence type="predicted"/>
<evidence type="ECO:0000313" key="4">
    <source>
        <dbReference type="Proteomes" id="UP000698335"/>
    </source>
</evidence>
<name>A0A930YSS2_9ACTN</name>
<gene>
    <name evidence="3" type="ORF">HXK26_02620</name>
</gene>
<dbReference type="EMBL" id="JABZGW010000075">
    <property type="protein sequence ID" value="MBF4807577.1"/>
    <property type="molecule type" value="Genomic_DNA"/>
</dbReference>
<dbReference type="Gene3D" id="3.30.2310.20">
    <property type="entry name" value="RelE-like"/>
    <property type="match status" value="1"/>
</dbReference>
<accession>A0A930YSS2</accession>
<dbReference type="GO" id="GO:0004521">
    <property type="term" value="F:RNA endonuclease activity"/>
    <property type="evidence" value="ECO:0007669"/>
    <property type="project" value="TreeGrafter"/>
</dbReference>
<dbReference type="PIRSF" id="PIRSF006156">
    <property type="entry name" value="YafQ"/>
    <property type="match status" value="1"/>
</dbReference>
<dbReference type="PANTHER" id="PTHR40588:SF1">
    <property type="entry name" value="MRNA INTERFERASE TOXIN YAFQ"/>
    <property type="match status" value="1"/>
</dbReference>
<dbReference type="GO" id="GO:0006402">
    <property type="term" value="P:mRNA catabolic process"/>
    <property type="evidence" value="ECO:0007669"/>
    <property type="project" value="TreeGrafter"/>
</dbReference>
<dbReference type="NCBIfam" id="TIGR02385">
    <property type="entry name" value="RelE_StbE"/>
    <property type="match status" value="1"/>
</dbReference>
<feature type="active site" description="Proton donor" evidence="2">
    <location>
        <position position="93"/>
    </location>
</feature>